<dbReference type="Gene3D" id="1.25.40.20">
    <property type="entry name" value="Ankyrin repeat-containing domain"/>
    <property type="match status" value="6"/>
</dbReference>
<proteinExistence type="predicted"/>
<dbReference type="SMART" id="SM00248">
    <property type="entry name" value="ANK"/>
    <property type="match status" value="14"/>
</dbReference>
<sequence length="895" mass="95472">MLVAHSSLDVNKLDQDGFSALAHACFEEFEDIVLLLLKHSAIQPLAGTKSAFTRSVEKGHSGILDHLLAHTPLPSSVLPSGELPLAVMACQRGHLDVVKLLLTKGLFQNDPPDIQRQAVYQALANKRIKLSRFLLLDNFAKLTLARTPPGERTLLHAAAAIGNEAMVAALVGHRVDDVAALDSNHESALHVAAKASNWEVAIRLLSADLPIEIVHGQVVPKSSPGHSWTAFADPSGPFAMVDESTRCAVVRAIVLQFPESKQTDVAQALLAAIHPTSNQSVGTYIDPASLNLLTLWATSTPVAAADGSDGEEDLAGGGDDHANKTSIDAASTLNFSKPSRPPGVSSDAGSSDRSSARLRKSIMLQPMQHLNSSVSANEMFYLACQSGDINMVRSQLPLASSGKLDLNRFTHHQDTPLCVACVEERLDIVALLLSQPSIQVNLCNYSHPPLTLAAGLGRVEVVELLLSHPSIDVNVATARRTPLTAACENGHLAVVRLLCARPDLKLNLLDHDGHSALFSACLHGNTDVVRFLLTLPDLDVNLLCCGDLALTIATVYHHTDIVDMLLAIPSLDVNHLDQDGLSALAHACHEGFDDIVSTLLKHPAIQLRTGTKSAFTRAVEKGHGAVLDRLIAHEPLTSTVQSPTELALATVACQRGHLGIVKLFVTRGIFQSDPPDVQRMSLYEAVANKRLKVARLLLDTTGIAWAPTPKGQSTLLHAAALGGSETLVAALLARNIETIGALDTEDRTALQLAVHEGNWGAATLLLGADLPVEVAIDGHVVPRVSYDHSWTDFADPCGVYSVVNESTRCDVVRALMLQFPEDKQVDVAQGLLATMIAATGCSVASYIDKKCLNLLSTWAPSPPLTDPSACESRRTLRTPGAVSIDRIQTTDAMGT</sequence>
<dbReference type="GeneID" id="20088172"/>
<dbReference type="EMBL" id="KI913980">
    <property type="protein sequence ID" value="ETV95706.1"/>
    <property type="molecule type" value="Genomic_DNA"/>
</dbReference>
<dbReference type="Pfam" id="PF12796">
    <property type="entry name" value="Ank_2"/>
    <property type="match status" value="3"/>
</dbReference>
<dbReference type="RefSeq" id="XP_008875899.1">
    <property type="nucleotide sequence ID" value="XM_008877677.1"/>
</dbReference>
<dbReference type="AlphaFoldDB" id="A0A024TQ01"/>
<organism evidence="4">
    <name type="scientific">Aphanomyces invadans</name>
    <dbReference type="NCBI Taxonomy" id="157072"/>
    <lineage>
        <taxon>Eukaryota</taxon>
        <taxon>Sar</taxon>
        <taxon>Stramenopiles</taxon>
        <taxon>Oomycota</taxon>
        <taxon>Saprolegniomycetes</taxon>
        <taxon>Saprolegniales</taxon>
        <taxon>Verrucalvaceae</taxon>
        <taxon>Aphanomyces</taxon>
    </lineage>
</organism>
<name>A0A024TQ01_9STRA</name>
<evidence type="ECO:0000256" key="1">
    <source>
        <dbReference type="ARBA" id="ARBA00022737"/>
    </source>
</evidence>
<dbReference type="PANTHER" id="PTHR24198:SF165">
    <property type="entry name" value="ANKYRIN REPEAT-CONTAINING PROTEIN-RELATED"/>
    <property type="match status" value="1"/>
</dbReference>
<keyword evidence="1" id="KW-0677">Repeat</keyword>
<reference evidence="4" key="1">
    <citation type="submission" date="2013-12" db="EMBL/GenBank/DDBJ databases">
        <title>The Genome Sequence of Aphanomyces invadans NJM9701.</title>
        <authorList>
            <consortium name="The Broad Institute Genomics Platform"/>
            <person name="Russ C."/>
            <person name="Tyler B."/>
            <person name="van West P."/>
            <person name="Dieguez-Uribeondo J."/>
            <person name="Young S.K."/>
            <person name="Zeng Q."/>
            <person name="Gargeya S."/>
            <person name="Fitzgerald M."/>
            <person name="Abouelleil A."/>
            <person name="Alvarado L."/>
            <person name="Chapman S.B."/>
            <person name="Gainer-Dewar J."/>
            <person name="Goldberg J."/>
            <person name="Griggs A."/>
            <person name="Gujja S."/>
            <person name="Hansen M."/>
            <person name="Howarth C."/>
            <person name="Imamovic A."/>
            <person name="Ireland A."/>
            <person name="Larimer J."/>
            <person name="McCowan C."/>
            <person name="Murphy C."/>
            <person name="Pearson M."/>
            <person name="Poon T.W."/>
            <person name="Priest M."/>
            <person name="Roberts A."/>
            <person name="Saif S."/>
            <person name="Shea T."/>
            <person name="Sykes S."/>
            <person name="Wortman J."/>
            <person name="Nusbaum C."/>
            <person name="Birren B."/>
        </authorList>
    </citation>
    <scope>NUCLEOTIDE SEQUENCE [LARGE SCALE GENOMIC DNA]</scope>
    <source>
        <strain evidence="4">NJM9701</strain>
    </source>
</reference>
<accession>A0A024TQ01</accession>
<feature type="region of interest" description="Disordered" evidence="3">
    <location>
        <begin position="304"/>
        <end position="352"/>
    </location>
</feature>
<dbReference type="eggNOG" id="KOG0504">
    <property type="taxonomic scope" value="Eukaryota"/>
</dbReference>
<dbReference type="STRING" id="157072.A0A024TQ01"/>
<evidence type="ECO:0000256" key="3">
    <source>
        <dbReference type="SAM" id="MobiDB-lite"/>
    </source>
</evidence>
<evidence type="ECO:0000256" key="2">
    <source>
        <dbReference type="ARBA" id="ARBA00023043"/>
    </source>
</evidence>
<dbReference type="PANTHER" id="PTHR24198">
    <property type="entry name" value="ANKYRIN REPEAT AND PROTEIN KINASE DOMAIN-CONTAINING PROTEIN"/>
    <property type="match status" value="1"/>
</dbReference>
<dbReference type="InterPro" id="IPR036770">
    <property type="entry name" value="Ankyrin_rpt-contain_sf"/>
</dbReference>
<dbReference type="OrthoDB" id="194358at2759"/>
<evidence type="ECO:0000313" key="4">
    <source>
        <dbReference type="EMBL" id="ETV95706.1"/>
    </source>
</evidence>
<dbReference type="InterPro" id="IPR002110">
    <property type="entry name" value="Ankyrin_rpt"/>
</dbReference>
<dbReference type="SUPFAM" id="SSF48403">
    <property type="entry name" value="Ankyrin repeat"/>
    <property type="match status" value="2"/>
</dbReference>
<feature type="compositionally biased region" description="Low complexity" evidence="3">
    <location>
        <begin position="343"/>
        <end position="352"/>
    </location>
</feature>
<dbReference type="VEuPathDB" id="FungiDB:H310_11122"/>
<protein>
    <submittedName>
        <fullName evidence="4">Uncharacterized protein</fullName>
    </submittedName>
</protein>
<gene>
    <name evidence="4" type="ORF">H310_11122</name>
</gene>
<keyword evidence="2" id="KW-0040">ANK repeat</keyword>
<feature type="compositionally biased region" description="Polar residues" evidence="3">
    <location>
        <begin position="324"/>
        <end position="337"/>
    </location>
</feature>